<dbReference type="PANTHER" id="PTHR12553">
    <property type="entry name" value="ZINC PHOSPHODIESTERASE ELAC PROTEIN 2"/>
    <property type="match status" value="1"/>
</dbReference>
<sequence>MEENDSFVYNRKRAAGRDKNDRPKSLQLKVRKLNPVNTICYVQGLQRFCTEHKIKLSKIDHIFLSRVCSETAGGLPGLLLTLAGIGDEGLSVNAWGPSDFKYLVDAMKSFIPNAAMVHTHSFGHVPRLDGAANHDSRKMVDPIVLIDDEVVKISAILLQPVSAPDLSQNHKPDVVLKPGDVSVIYVCELPEIKGKFDPKKAAALGLRPGPKYRELQLGNSVKSDNQDIMVHPGDVLGPSIPGPVVLLVDCPTPMHMHQLISIQSLNKYYADSSNKEDNSRSVNCVIHLSPALVAQTSDYQTWMSRFGDAQHIMAGHEMKNIEIPILGASARIAARLNYLCPQLFPAPGYWSLQDLMGSTLDSKASRESCIPKICESISAENLMKFNLRPYSQLGLDRSGIPTAVSPLEIISGLLSEIPETADAAQQVAQFWSGVKETSGEMVSFQDNKLMIEEPWLAEDEIPNCLEDVTREEMEIVLLGTGSSQPSKYRNVSSVYVNLFSKGSLLLDCGEGTLGQLKRRFGVKGADDAVRKLRVIWISHIHADHHTGLARILALRRDLLNGVPHEPIIVIGPRQLKRFLDAYGRLEDLDMQFLDCGHTTEASLRALELDNEQPSLGKPSEFESQTVNSSLFTKGSRMQSYWKKPGSPVDSTVALPLLKKLKKVLGEAGLEVLISFPVIHCPQAFGIALRAADRLNHAGKSVPGWKIVYSGDTRPCPELIKASHGATVLIHEATFEDGMVEEAIARNHSTTSEAIEAGNSAGAYRIILTHFSQRYPKIPVVDESHMHKTCIAFDMMSVNLADLPVLPKILPYLKLLFKNEMVVDEIDEDTNLVTATASEVV</sequence>
<comment type="similarity">
    <text evidence="3">Belongs to the RNase Z family.</text>
</comment>
<evidence type="ECO:0000256" key="9">
    <source>
        <dbReference type="ARBA" id="ARBA00022759"/>
    </source>
</evidence>
<feature type="domain" description="tRNase Z endonuclease" evidence="13">
    <location>
        <begin position="43"/>
        <end position="74"/>
    </location>
</feature>
<dbReference type="GO" id="GO:0046872">
    <property type="term" value="F:metal ion binding"/>
    <property type="evidence" value="ECO:0007669"/>
    <property type="project" value="UniProtKB-KW"/>
</dbReference>
<keyword evidence="7" id="KW-0540">Nuclease</keyword>
<evidence type="ECO:0000256" key="2">
    <source>
        <dbReference type="ARBA" id="ARBA00001947"/>
    </source>
</evidence>
<dbReference type="EC" id="3.1.26.11" evidence="5"/>
<keyword evidence="11" id="KW-0862">Zinc</keyword>
<dbReference type="HAMAP" id="MF_01818">
    <property type="entry name" value="RNase_Z_BN"/>
    <property type="match status" value="1"/>
</dbReference>
<dbReference type="STRING" id="79200.A0A161ZP10"/>
<keyword evidence="9" id="KW-0255">Endonuclease</keyword>
<dbReference type="GO" id="GO:0042781">
    <property type="term" value="F:3'-tRNA processing endoribonuclease activity"/>
    <property type="evidence" value="ECO:0007669"/>
    <property type="project" value="UniProtKB-EC"/>
</dbReference>
<comment type="subunit">
    <text evidence="4">Homodimer.</text>
</comment>
<reference evidence="14" key="1">
    <citation type="journal article" date="2016" name="Nat. Genet.">
        <title>A high-quality carrot genome assembly provides new insights into carotenoid accumulation and asterid genome evolution.</title>
        <authorList>
            <person name="Iorizzo M."/>
            <person name="Ellison S."/>
            <person name="Senalik D."/>
            <person name="Zeng P."/>
            <person name="Satapoomin P."/>
            <person name="Huang J."/>
            <person name="Bowman M."/>
            <person name="Iovene M."/>
            <person name="Sanseverino W."/>
            <person name="Cavagnaro P."/>
            <person name="Yildiz M."/>
            <person name="Macko-Podgorni A."/>
            <person name="Moranska E."/>
            <person name="Grzebelus E."/>
            <person name="Grzebelus D."/>
            <person name="Ashrafi H."/>
            <person name="Zheng Z."/>
            <person name="Cheng S."/>
            <person name="Spooner D."/>
            <person name="Van Deynze A."/>
            <person name="Simon P."/>
        </authorList>
    </citation>
    <scope>NUCLEOTIDE SEQUENCE [LARGE SCALE GENOMIC DNA]</scope>
    <source>
        <tissue evidence="14">Leaf</tissue>
    </source>
</reference>
<dbReference type="InterPro" id="IPR013471">
    <property type="entry name" value="RNase_Z/BN"/>
</dbReference>
<dbReference type="InterPro" id="IPR036866">
    <property type="entry name" value="RibonucZ/Hydroxyglut_hydro"/>
</dbReference>
<dbReference type="GO" id="GO:1990180">
    <property type="term" value="P:mitochondrial tRNA 3'-end processing"/>
    <property type="evidence" value="ECO:0007669"/>
    <property type="project" value="TreeGrafter"/>
</dbReference>
<dbReference type="InterPro" id="IPR047151">
    <property type="entry name" value="RNZ2-like"/>
</dbReference>
<comment type="cofactor">
    <cofactor evidence="2">
        <name>Zn(2+)</name>
        <dbReference type="ChEBI" id="CHEBI:29105"/>
    </cofactor>
</comment>
<organism evidence="14">
    <name type="scientific">Daucus carota subsp. sativus</name>
    <name type="common">Carrot</name>
    <dbReference type="NCBI Taxonomy" id="79200"/>
    <lineage>
        <taxon>Eukaryota</taxon>
        <taxon>Viridiplantae</taxon>
        <taxon>Streptophyta</taxon>
        <taxon>Embryophyta</taxon>
        <taxon>Tracheophyta</taxon>
        <taxon>Spermatophyta</taxon>
        <taxon>Magnoliopsida</taxon>
        <taxon>eudicotyledons</taxon>
        <taxon>Gunneridae</taxon>
        <taxon>Pentapetalae</taxon>
        <taxon>asterids</taxon>
        <taxon>campanulids</taxon>
        <taxon>Apiales</taxon>
        <taxon>Apiaceae</taxon>
        <taxon>Apioideae</taxon>
        <taxon>Scandiceae</taxon>
        <taxon>Daucinae</taxon>
        <taxon>Daucus</taxon>
        <taxon>Daucus sect. Daucus</taxon>
    </lineage>
</organism>
<dbReference type="OMA" id="INYICQL"/>
<name>A0A161ZP10_DAUCS</name>
<evidence type="ECO:0000256" key="4">
    <source>
        <dbReference type="ARBA" id="ARBA00011738"/>
    </source>
</evidence>
<dbReference type="Pfam" id="PF13691">
    <property type="entry name" value="Lactamase_B_4"/>
    <property type="match status" value="1"/>
</dbReference>
<dbReference type="FunFam" id="3.60.15.10:FF:000037">
    <property type="entry name" value="tRNAse Z4"/>
    <property type="match status" value="1"/>
</dbReference>
<keyword evidence="6" id="KW-0819">tRNA processing</keyword>
<keyword evidence="10" id="KW-0378">Hydrolase</keyword>
<evidence type="ECO:0000256" key="11">
    <source>
        <dbReference type="ARBA" id="ARBA00022833"/>
    </source>
</evidence>
<comment type="caution">
    <text evidence="14">The sequence shown here is derived from an EMBL/GenBank/DDBJ whole genome shotgun (WGS) entry which is preliminary data.</text>
</comment>
<dbReference type="GO" id="GO:0005739">
    <property type="term" value="C:mitochondrion"/>
    <property type="evidence" value="ECO:0007669"/>
    <property type="project" value="TreeGrafter"/>
</dbReference>
<dbReference type="Gramene" id="KZM89262">
    <property type="protein sequence ID" value="KZM89262"/>
    <property type="gene ID" value="DCAR_026337"/>
</dbReference>
<evidence type="ECO:0000256" key="12">
    <source>
        <dbReference type="SAM" id="MobiDB-lite"/>
    </source>
</evidence>
<keyword evidence="8" id="KW-0479">Metal-binding</keyword>
<evidence type="ECO:0000259" key="13">
    <source>
        <dbReference type="Pfam" id="PF13691"/>
    </source>
</evidence>
<evidence type="ECO:0000256" key="5">
    <source>
        <dbReference type="ARBA" id="ARBA00012477"/>
    </source>
</evidence>
<dbReference type="PANTHER" id="PTHR12553:SF49">
    <property type="entry name" value="ZINC PHOSPHODIESTERASE ELAC PROTEIN 2"/>
    <property type="match status" value="1"/>
</dbReference>
<dbReference type="SUPFAM" id="SSF56281">
    <property type="entry name" value="Metallo-hydrolase/oxidoreductase"/>
    <property type="match status" value="2"/>
</dbReference>
<comment type="catalytic activity">
    <reaction evidence="1">
        <text>Endonucleolytic cleavage of RNA, removing extra 3' nucleotides from tRNA precursor, generating 3' termini of tRNAs. A 3'-hydroxy group is left at the tRNA terminus and a 5'-phosphoryl group is left at the trailer molecule.</text>
        <dbReference type="EC" id="3.1.26.11"/>
    </reaction>
</comment>
<protein>
    <recommendedName>
        <fullName evidence="5">ribonuclease Z</fullName>
        <ecNumber evidence="5">3.1.26.11</ecNumber>
    </recommendedName>
</protein>
<dbReference type="Gene3D" id="3.60.15.10">
    <property type="entry name" value="Ribonuclease Z/Hydroxyacylglutathione hydrolase-like"/>
    <property type="match status" value="2"/>
</dbReference>
<dbReference type="CDD" id="cd07718">
    <property type="entry name" value="RNaseZ_ELAC1_ELAC2-C-term-like_MBL-fold"/>
    <property type="match status" value="1"/>
</dbReference>
<evidence type="ECO:0000256" key="7">
    <source>
        <dbReference type="ARBA" id="ARBA00022722"/>
    </source>
</evidence>
<accession>A0A161ZP10</accession>
<proteinExistence type="inferred from homology"/>
<dbReference type="AlphaFoldDB" id="A0A161ZP10"/>
<evidence type="ECO:0000256" key="1">
    <source>
        <dbReference type="ARBA" id="ARBA00000402"/>
    </source>
</evidence>
<evidence type="ECO:0000313" key="14">
    <source>
        <dbReference type="EMBL" id="KZM89262.1"/>
    </source>
</evidence>
<evidence type="ECO:0000256" key="3">
    <source>
        <dbReference type="ARBA" id="ARBA00007823"/>
    </source>
</evidence>
<dbReference type="Pfam" id="PF23023">
    <property type="entry name" value="Anti-Pycsar_Apyc1"/>
    <property type="match status" value="1"/>
</dbReference>
<evidence type="ECO:0000256" key="10">
    <source>
        <dbReference type="ARBA" id="ARBA00022801"/>
    </source>
</evidence>
<evidence type="ECO:0000256" key="8">
    <source>
        <dbReference type="ARBA" id="ARBA00022723"/>
    </source>
</evidence>
<evidence type="ECO:0000256" key="6">
    <source>
        <dbReference type="ARBA" id="ARBA00022694"/>
    </source>
</evidence>
<dbReference type="InterPro" id="IPR027794">
    <property type="entry name" value="tRNase_Z_dom"/>
</dbReference>
<feature type="region of interest" description="Disordered" evidence="12">
    <location>
        <begin position="1"/>
        <end position="22"/>
    </location>
</feature>
<dbReference type="EMBL" id="LNRQ01000007">
    <property type="protein sequence ID" value="KZM89262.1"/>
    <property type="molecule type" value="Genomic_DNA"/>
</dbReference>
<gene>
    <name evidence="14" type="ORF">DCAR_026337</name>
</gene>